<dbReference type="GO" id="GO:0006508">
    <property type="term" value="P:proteolysis"/>
    <property type="evidence" value="ECO:0007669"/>
    <property type="project" value="UniProtKB-KW"/>
</dbReference>
<protein>
    <submittedName>
        <fullName evidence="2">ATP-dependent caseinolytic (Clp)protease/crotonase family protein</fullName>
    </submittedName>
</protein>
<feature type="region of interest" description="Disordered" evidence="1">
    <location>
        <begin position="31"/>
        <end position="55"/>
    </location>
</feature>
<name>A0A5A7RLM0_STRAF</name>
<sequence>MSCAISGDEEDEEDETERKLKSEYCAILARREHMSRSTRPQDSAQAGEDFAPGPVENTLKKNLRLVEKVVGGGGVLRHLEKHRAAVEERDVADESRYQLEPEGPARESINLDRRGRDLGFTLLPFDYLPKFLGELGQDFLQARKWRNSIKYQNCILWHRYCLLRAYLMMIDEYLGEEESVLAIDGSTDMASCFALNGSTSFEALQSYWVRLELLVKKFDTNFVHCVRKTS</sequence>
<evidence type="ECO:0000313" key="2">
    <source>
        <dbReference type="EMBL" id="GER57870.1"/>
    </source>
</evidence>
<comment type="caution">
    <text evidence="2">The sequence shown here is derived from an EMBL/GenBank/DDBJ whole genome shotgun (WGS) entry which is preliminary data.</text>
</comment>
<dbReference type="Proteomes" id="UP000325081">
    <property type="component" value="Unassembled WGS sequence"/>
</dbReference>
<dbReference type="GO" id="GO:0008233">
    <property type="term" value="F:peptidase activity"/>
    <property type="evidence" value="ECO:0007669"/>
    <property type="project" value="UniProtKB-KW"/>
</dbReference>
<dbReference type="AlphaFoldDB" id="A0A5A7RLM0"/>
<accession>A0A5A7RLM0</accession>
<gene>
    <name evidence="2" type="ORF">STAS_35705</name>
</gene>
<keyword evidence="2" id="KW-0378">Hydrolase</keyword>
<evidence type="ECO:0000313" key="3">
    <source>
        <dbReference type="Proteomes" id="UP000325081"/>
    </source>
</evidence>
<proteinExistence type="predicted"/>
<dbReference type="EMBL" id="BKCP01013736">
    <property type="protein sequence ID" value="GER57870.1"/>
    <property type="molecule type" value="Genomic_DNA"/>
</dbReference>
<keyword evidence="3" id="KW-1185">Reference proteome</keyword>
<reference evidence="3" key="1">
    <citation type="journal article" date="2019" name="Curr. Biol.">
        <title>Genome Sequence of Striga asiatica Provides Insight into the Evolution of Plant Parasitism.</title>
        <authorList>
            <person name="Yoshida S."/>
            <person name="Kim S."/>
            <person name="Wafula E.K."/>
            <person name="Tanskanen J."/>
            <person name="Kim Y.M."/>
            <person name="Honaas L."/>
            <person name="Yang Z."/>
            <person name="Spallek T."/>
            <person name="Conn C.E."/>
            <person name="Ichihashi Y."/>
            <person name="Cheong K."/>
            <person name="Cui S."/>
            <person name="Der J.P."/>
            <person name="Gundlach H."/>
            <person name="Jiao Y."/>
            <person name="Hori C."/>
            <person name="Ishida J.K."/>
            <person name="Kasahara H."/>
            <person name="Kiba T."/>
            <person name="Kim M.S."/>
            <person name="Koo N."/>
            <person name="Laohavisit A."/>
            <person name="Lee Y.H."/>
            <person name="Lumba S."/>
            <person name="McCourt P."/>
            <person name="Mortimer J.C."/>
            <person name="Mutuku J.M."/>
            <person name="Nomura T."/>
            <person name="Sasaki-Sekimoto Y."/>
            <person name="Seto Y."/>
            <person name="Wang Y."/>
            <person name="Wakatake T."/>
            <person name="Sakakibara H."/>
            <person name="Demura T."/>
            <person name="Yamaguchi S."/>
            <person name="Yoneyama K."/>
            <person name="Manabe R.I."/>
            <person name="Nelson D.C."/>
            <person name="Schulman A.H."/>
            <person name="Timko M.P."/>
            <person name="dePamphilis C.W."/>
            <person name="Choi D."/>
            <person name="Shirasu K."/>
        </authorList>
    </citation>
    <scope>NUCLEOTIDE SEQUENCE [LARGE SCALE GENOMIC DNA]</scope>
    <source>
        <strain evidence="3">cv. UVA1</strain>
    </source>
</reference>
<organism evidence="2 3">
    <name type="scientific">Striga asiatica</name>
    <name type="common">Asiatic witchweed</name>
    <name type="synonym">Buchnera asiatica</name>
    <dbReference type="NCBI Taxonomy" id="4170"/>
    <lineage>
        <taxon>Eukaryota</taxon>
        <taxon>Viridiplantae</taxon>
        <taxon>Streptophyta</taxon>
        <taxon>Embryophyta</taxon>
        <taxon>Tracheophyta</taxon>
        <taxon>Spermatophyta</taxon>
        <taxon>Magnoliopsida</taxon>
        <taxon>eudicotyledons</taxon>
        <taxon>Gunneridae</taxon>
        <taxon>Pentapetalae</taxon>
        <taxon>asterids</taxon>
        <taxon>lamiids</taxon>
        <taxon>Lamiales</taxon>
        <taxon>Orobanchaceae</taxon>
        <taxon>Buchnereae</taxon>
        <taxon>Striga</taxon>
    </lineage>
</organism>
<evidence type="ECO:0000256" key="1">
    <source>
        <dbReference type="SAM" id="MobiDB-lite"/>
    </source>
</evidence>
<keyword evidence="2" id="KW-0645">Protease</keyword>